<evidence type="ECO:0000256" key="4">
    <source>
        <dbReference type="ARBA" id="ARBA00022496"/>
    </source>
</evidence>
<dbReference type="Pfam" id="PF07660">
    <property type="entry name" value="STN"/>
    <property type="match status" value="1"/>
</dbReference>
<keyword evidence="7" id="KW-0408">Iron</keyword>
<evidence type="ECO:0000256" key="3">
    <source>
        <dbReference type="ARBA" id="ARBA00022452"/>
    </source>
</evidence>
<dbReference type="CDD" id="cd01347">
    <property type="entry name" value="ligand_gated_channel"/>
    <property type="match status" value="1"/>
</dbReference>
<evidence type="ECO:0000256" key="8">
    <source>
        <dbReference type="ARBA" id="ARBA00023065"/>
    </source>
</evidence>
<dbReference type="PANTHER" id="PTHR30069">
    <property type="entry name" value="TONB-DEPENDENT OUTER MEMBRANE RECEPTOR"/>
    <property type="match status" value="1"/>
</dbReference>
<evidence type="ECO:0000256" key="2">
    <source>
        <dbReference type="ARBA" id="ARBA00022448"/>
    </source>
</evidence>
<evidence type="ECO:0000313" key="16">
    <source>
        <dbReference type="Proteomes" id="UP001623290"/>
    </source>
</evidence>
<accession>A0ABZ1E337</accession>
<evidence type="ECO:0000256" key="10">
    <source>
        <dbReference type="ARBA" id="ARBA00023136"/>
    </source>
</evidence>
<proteinExistence type="inferred from homology"/>
<evidence type="ECO:0000256" key="12">
    <source>
        <dbReference type="PROSITE-ProRule" id="PRU01360"/>
    </source>
</evidence>
<keyword evidence="5 12" id="KW-0812">Transmembrane</keyword>
<protein>
    <submittedName>
        <fullName evidence="15">TonB-dependent receptor</fullName>
    </submittedName>
</protein>
<evidence type="ECO:0000256" key="9">
    <source>
        <dbReference type="ARBA" id="ARBA00023077"/>
    </source>
</evidence>
<organism evidence="15 16">
    <name type="scientific">Thioclava litoralis</name>
    <dbReference type="NCBI Taxonomy" id="3076557"/>
    <lineage>
        <taxon>Bacteria</taxon>
        <taxon>Pseudomonadati</taxon>
        <taxon>Pseudomonadota</taxon>
        <taxon>Alphaproteobacteria</taxon>
        <taxon>Rhodobacterales</taxon>
        <taxon>Paracoccaceae</taxon>
        <taxon>Thioclava</taxon>
    </lineage>
</organism>
<dbReference type="InterPro" id="IPR012910">
    <property type="entry name" value="Plug_dom"/>
</dbReference>
<dbReference type="InterPro" id="IPR011662">
    <property type="entry name" value="Secretin/TonB_short_N"/>
</dbReference>
<keyword evidence="15" id="KW-0675">Receptor</keyword>
<evidence type="ECO:0000256" key="6">
    <source>
        <dbReference type="ARBA" id="ARBA00022729"/>
    </source>
</evidence>
<keyword evidence="3 12" id="KW-1134">Transmembrane beta strand</keyword>
<evidence type="ECO:0000256" key="5">
    <source>
        <dbReference type="ARBA" id="ARBA00022692"/>
    </source>
</evidence>
<dbReference type="SUPFAM" id="SSF56935">
    <property type="entry name" value="Porins"/>
    <property type="match status" value="1"/>
</dbReference>
<name>A0ABZ1E337_9RHOB</name>
<keyword evidence="16" id="KW-1185">Reference proteome</keyword>
<dbReference type="PROSITE" id="PS52016">
    <property type="entry name" value="TONB_DEPENDENT_REC_3"/>
    <property type="match status" value="1"/>
</dbReference>
<evidence type="ECO:0000256" key="11">
    <source>
        <dbReference type="ARBA" id="ARBA00023237"/>
    </source>
</evidence>
<dbReference type="Pfam" id="PF07715">
    <property type="entry name" value="Plug"/>
    <property type="match status" value="1"/>
</dbReference>
<dbReference type="Proteomes" id="UP001623290">
    <property type="component" value="Chromosome"/>
</dbReference>
<keyword evidence="10 12" id="KW-0472">Membrane</keyword>
<dbReference type="EMBL" id="CP135443">
    <property type="protein sequence ID" value="WRY34162.1"/>
    <property type="molecule type" value="Genomic_DNA"/>
</dbReference>
<keyword evidence="4" id="KW-0410">Iron transport</keyword>
<sequence>MISPAGAQVTVSYAIAPGPLGSVLTQFGQASGLQIFYPADLVRGKRSSGVSGALSVDAALATVLSGTGLVFQYTSESTVTLVGNTGAGTLGDDGAVALDPILVEGGGLAPATPNSALMSDDPRLQAGTKTVVTAEDLANSGNTNVAEAMKSVPGVFVTNNQINIGGAGTDYTKIMIDGVPVTTEELKQKGASYKGDLEWVPMDAIARIEVIQGPGAALYGSGGIGGVVNIITKKDDQERLKGALTAEYYAATGGETGSTKRVSGSVSAPLVKGALSMSLWGDFTRHDDDEDGGQRESKDLKARVHWRPDDAQDLTFEIGHSDQSYMKDTAEDDGLNGVVRDTLSLRHSGQWSFGEEALSLFWEKSTTDLAVSNTDTVTTLQQSEDYRTYGLEGTLTDTYTLGGIDHAVVFGLEASHARLADGGQGSLYYSPDGSVAGGGSTSDMTKLGLYAKDQMSITDRFRIDTALRYDYNSIYGDHLSPVVNAAYDITDALTFKAGIGKSFKAPNLRQSNEDYLYAEYKANRGIMTYWLGNDDLKPELATNYMAGFYYDQGPITGSVSGFLNNITNRIQGNEIGTFNGVRVKQYVNVNEARTSGIQGNLNYALSDRLQWNTTFSKLLESKDLASGSVLSEEPDIKIHTELSWQATDRLMLTGSIDHYGKQVEVTGEDSSGEERIPAYTVANVLAKYTLTDHASLKAGVNNIFDEQPDTDADYTEDSRTYFISASLDF</sequence>
<dbReference type="RefSeq" id="WP_406721136.1">
    <property type="nucleotide sequence ID" value="NZ_CP135443.1"/>
</dbReference>
<dbReference type="InterPro" id="IPR000531">
    <property type="entry name" value="Beta-barrel_TonB"/>
</dbReference>
<comment type="subcellular location">
    <subcellularLocation>
        <location evidence="1 12">Cell outer membrane</location>
        <topology evidence="1 12">Multi-pass membrane protein</topology>
    </subcellularLocation>
</comment>
<keyword evidence="9 13" id="KW-0798">TonB box</keyword>
<dbReference type="InterPro" id="IPR036942">
    <property type="entry name" value="Beta-barrel_TonB_sf"/>
</dbReference>
<reference evidence="15 16" key="1">
    <citation type="submission" date="2023-09" db="EMBL/GenBank/DDBJ databases">
        <title>Thioclava shenzhenensis sp. nov., a multidrug resistant bacteria-antagonizing species isolated from coastal seawater.</title>
        <authorList>
            <person name="Long M."/>
        </authorList>
    </citation>
    <scope>NUCLEOTIDE SEQUENCE [LARGE SCALE GENOMIC DNA]</scope>
    <source>
        <strain evidence="15 16">FTW29</strain>
    </source>
</reference>
<dbReference type="InterPro" id="IPR039426">
    <property type="entry name" value="TonB-dep_rcpt-like"/>
</dbReference>
<dbReference type="Gene3D" id="2.40.170.20">
    <property type="entry name" value="TonB-dependent receptor, beta-barrel domain"/>
    <property type="match status" value="1"/>
</dbReference>
<dbReference type="Gene3D" id="2.170.130.10">
    <property type="entry name" value="TonB-dependent receptor, plug domain"/>
    <property type="match status" value="1"/>
</dbReference>
<keyword evidence="6" id="KW-0732">Signal</keyword>
<dbReference type="InterPro" id="IPR037066">
    <property type="entry name" value="Plug_dom_sf"/>
</dbReference>
<dbReference type="Pfam" id="PF00593">
    <property type="entry name" value="TonB_dep_Rec_b-barrel"/>
    <property type="match status" value="1"/>
</dbReference>
<keyword evidence="11 12" id="KW-0998">Cell outer membrane</keyword>
<evidence type="ECO:0000256" key="13">
    <source>
        <dbReference type="RuleBase" id="RU003357"/>
    </source>
</evidence>
<feature type="domain" description="Secretin/TonB short N-terminal" evidence="14">
    <location>
        <begin position="33"/>
        <end position="84"/>
    </location>
</feature>
<dbReference type="PANTHER" id="PTHR30069:SF53">
    <property type="entry name" value="COLICIN I RECEPTOR-RELATED"/>
    <property type="match status" value="1"/>
</dbReference>
<evidence type="ECO:0000256" key="7">
    <source>
        <dbReference type="ARBA" id="ARBA00023004"/>
    </source>
</evidence>
<comment type="similarity">
    <text evidence="12 13">Belongs to the TonB-dependent receptor family.</text>
</comment>
<evidence type="ECO:0000256" key="1">
    <source>
        <dbReference type="ARBA" id="ARBA00004571"/>
    </source>
</evidence>
<dbReference type="SMART" id="SM00965">
    <property type="entry name" value="STN"/>
    <property type="match status" value="1"/>
</dbReference>
<dbReference type="Gene3D" id="3.55.50.30">
    <property type="match status" value="1"/>
</dbReference>
<evidence type="ECO:0000259" key="14">
    <source>
        <dbReference type="SMART" id="SM00965"/>
    </source>
</evidence>
<keyword evidence="8" id="KW-0406">Ion transport</keyword>
<gene>
    <name evidence="15" type="ORF">RPE78_02390</name>
</gene>
<evidence type="ECO:0000313" key="15">
    <source>
        <dbReference type="EMBL" id="WRY34162.1"/>
    </source>
</evidence>
<keyword evidence="2 12" id="KW-0813">Transport</keyword>